<dbReference type="PANTHER" id="PTHR43774:SF1">
    <property type="entry name" value="PEPTIDE METHIONINE SULFOXIDE REDUCTASE MSRA 2"/>
    <property type="match status" value="1"/>
</dbReference>
<sequence>MGIYKLGLGGGCHWCTEAVFQSLHGVLTVEQGYISSIDENISFSEAVIIHYEPSIIVLKDLIEIHLYTHQSTTNHKLRKRYRSAVYFFYEDQRQQSKEILQELQRDFDKKILTQVLPFKTFKSSRPELLDYYKTNPERPFCKSYIHPKLLMLREKYSEKLK</sequence>
<gene>
    <name evidence="6" type="ORF">GCM10022393_10480</name>
</gene>
<comment type="caution">
    <text evidence="6">The sequence shown here is derived from an EMBL/GenBank/DDBJ whole genome shotgun (WGS) entry which is preliminary data.</text>
</comment>
<dbReference type="InterPro" id="IPR036509">
    <property type="entry name" value="Met_Sox_Rdtase_MsrA_sf"/>
</dbReference>
<dbReference type="RefSeq" id="WP_344925377.1">
    <property type="nucleotide sequence ID" value="NZ_BAABCW010000003.1"/>
</dbReference>
<feature type="domain" description="Peptide methionine sulphoxide reductase MsrA" evidence="5">
    <location>
        <begin position="8"/>
        <end position="141"/>
    </location>
</feature>
<evidence type="ECO:0000256" key="3">
    <source>
        <dbReference type="ARBA" id="ARBA00047806"/>
    </source>
</evidence>
<evidence type="ECO:0000259" key="5">
    <source>
        <dbReference type="Pfam" id="PF01625"/>
    </source>
</evidence>
<dbReference type="EMBL" id="BAABCW010000003">
    <property type="protein sequence ID" value="GAA4112209.1"/>
    <property type="molecule type" value="Genomic_DNA"/>
</dbReference>
<evidence type="ECO:0000313" key="7">
    <source>
        <dbReference type="Proteomes" id="UP001500459"/>
    </source>
</evidence>
<reference evidence="7" key="1">
    <citation type="journal article" date="2019" name="Int. J. Syst. Evol. Microbiol.">
        <title>The Global Catalogue of Microorganisms (GCM) 10K type strain sequencing project: providing services to taxonomists for standard genome sequencing and annotation.</title>
        <authorList>
            <consortium name="The Broad Institute Genomics Platform"/>
            <consortium name="The Broad Institute Genome Sequencing Center for Infectious Disease"/>
            <person name="Wu L."/>
            <person name="Ma J."/>
        </authorList>
    </citation>
    <scope>NUCLEOTIDE SEQUENCE [LARGE SCALE GENOMIC DNA]</scope>
    <source>
        <strain evidence="7">JCM 17106</strain>
    </source>
</reference>
<accession>A0ABP7XD22</accession>
<protein>
    <recommendedName>
        <fullName evidence="1">peptide-methionine (S)-S-oxide reductase</fullName>
        <ecNumber evidence="1">1.8.4.11</ecNumber>
    </recommendedName>
</protein>
<organism evidence="6 7">
    <name type="scientific">Aquimarina addita</name>
    <dbReference type="NCBI Taxonomy" id="870485"/>
    <lineage>
        <taxon>Bacteria</taxon>
        <taxon>Pseudomonadati</taxon>
        <taxon>Bacteroidota</taxon>
        <taxon>Flavobacteriia</taxon>
        <taxon>Flavobacteriales</taxon>
        <taxon>Flavobacteriaceae</taxon>
        <taxon>Aquimarina</taxon>
    </lineage>
</organism>
<comment type="catalytic activity">
    <reaction evidence="4">
        <text>[thioredoxin]-disulfide + L-methionine + H2O = L-methionine (S)-S-oxide + [thioredoxin]-dithiol</text>
        <dbReference type="Rhea" id="RHEA:19993"/>
        <dbReference type="Rhea" id="RHEA-COMP:10698"/>
        <dbReference type="Rhea" id="RHEA-COMP:10700"/>
        <dbReference type="ChEBI" id="CHEBI:15377"/>
        <dbReference type="ChEBI" id="CHEBI:29950"/>
        <dbReference type="ChEBI" id="CHEBI:50058"/>
        <dbReference type="ChEBI" id="CHEBI:57844"/>
        <dbReference type="ChEBI" id="CHEBI:58772"/>
        <dbReference type="EC" id="1.8.4.11"/>
    </reaction>
</comment>
<name>A0ABP7XD22_9FLAO</name>
<evidence type="ECO:0000256" key="1">
    <source>
        <dbReference type="ARBA" id="ARBA00012502"/>
    </source>
</evidence>
<evidence type="ECO:0000313" key="6">
    <source>
        <dbReference type="EMBL" id="GAA4112209.1"/>
    </source>
</evidence>
<dbReference type="Proteomes" id="UP001500459">
    <property type="component" value="Unassembled WGS sequence"/>
</dbReference>
<dbReference type="Pfam" id="PF01625">
    <property type="entry name" value="PMSR"/>
    <property type="match status" value="1"/>
</dbReference>
<keyword evidence="7" id="KW-1185">Reference proteome</keyword>
<comment type="catalytic activity">
    <reaction evidence="3">
        <text>L-methionyl-[protein] + [thioredoxin]-disulfide + H2O = L-methionyl-(S)-S-oxide-[protein] + [thioredoxin]-dithiol</text>
        <dbReference type="Rhea" id="RHEA:14217"/>
        <dbReference type="Rhea" id="RHEA-COMP:10698"/>
        <dbReference type="Rhea" id="RHEA-COMP:10700"/>
        <dbReference type="Rhea" id="RHEA-COMP:12313"/>
        <dbReference type="Rhea" id="RHEA-COMP:12315"/>
        <dbReference type="ChEBI" id="CHEBI:15377"/>
        <dbReference type="ChEBI" id="CHEBI:16044"/>
        <dbReference type="ChEBI" id="CHEBI:29950"/>
        <dbReference type="ChEBI" id="CHEBI:44120"/>
        <dbReference type="ChEBI" id="CHEBI:50058"/>
        <dbReference type="EC" id="1.8.4.11"/>
    </reaction>
</comment>
<dbReference type="InterPro" id="IPR002569">
    <property type="entry name" value="Met_Sox_Rdtase_MsrA_dom"/>
</dbReference>
<proteinExistence type="predicted"/>
<dbReference type="Gene3D" id="3.30.1060.10">
    <property type="entry name" value="Peptide methionine sulphoxide reductase MsrA"/>
    <property type="match status" value="1"/>
</dbReference>
<evidence type="ECO:0000256" key="4">
    <source>
        <dbReference type="ARBA" id="ARBA00048782"/>
    </source>
</evidence>
<dbReference type="EC" id="1.8.4.11" evidence="1"/>
<dbReference type="SUPFAM" id="SSF55068">
    <property type="entry name" value="Peptide methionine sulfoxide reductase"/>
    <property type="match status" value="1"/>
</dbReference>
<keyword evidence="2" id="KW-0560">Oxidoreductase</keyword>
<dbReference type="PANTHER" id="PTHR43774">
    <property type="entry name" value="PEPTIDE METHIONINE SULFOXIDE REDUCTASE"/>
    <property type="match status" value="1"/>
</dbReference>
<evidence type="ECO:0000256" key="2">
    <source>
        <dbReference type="ARBA" id="ARBA00023002"/>
    </source>
</evidence>